<accession>A0A8J3B565</accession>
<dbReference type="GO" id="GO:0030001">
    <property type="term" value="P:metal ion transport"/>
    <property type="evidence" value="ECO:0007669"/>
    <property type="project" value="InterPro"/>
</dbReference>
<feature type="chain" id="PRO_5039630282" description="Zinc transport system substrate-binding protein" evidence="1">
    <location>
        <begin position="24"/>
        <end position="260"/>
    </location>
</feature>
<evidence type="ECO:0000313" key="3">
    <source>
        <dbReference type="Proteomes" id="UP000649739"/>
    </source>
</evidence>
<dbReference type="InterPro" id="IPR006127">
    <property type="entry name" value="ZnuA-like"/>
</dbReference>
<dbReference type="AlphaFoldDB" id="A0A8J3B565"/>
<gene>
    <name evidence="2" type="ORF">GCM10010123_10810</name>
</gene>
<dbReference type="GO" id="GO:0046872">
    <property type="term" value="F:metal ion binding"/>
    <property type="evidence" value="ECO:0007669"/>
    <property type="project" value="InterPro"/>
</dbReference>
<dbReference type="CDD" id="cd00636">
    <property type="entry name" value="TroA-like"/>
    <property type="match status" value="1"/>
</dbReference>
<keyword evidence="1" id="KW-0732">Signal</keyword>
<comment type="caution">
    <text evidence="2">The sequence shown here is derived from an EMBL/GenBank/DDBJ whole genome shotgun (WGS) entry which is preliminary data.</text>
</comment>
<dbReference type="EMBL" id="BMQB01000002">
    <property type="protein sequence ID" value="GGJ83004.1"/>
    <property type="molecule type" value="Genomic_DNA"/>
</dbReference>
<dbReference type="Pfam" id="PF01297">
    <property type="entry name" value="ZnuA"/>
    <property type="match status" value="1"/>
</dbReference>
<sequence length="260" mass="26284">MRSPRTAALVLLIVALVSTGACSSTDAAPAPDRAAAGAPAVVASTSWVGALAKAAGAAEVTLIAPANVQHPPDYDPKPSDLAAVNGARYVLYAEFDGFAAKIREAAGGGAKLEPVKLENTPAAIRAEVTRLGALFGTADRASAWLSTFDSDHASISTALRARIGTPAPPAVAHVFMAYWAEFAGLPVVGTYGPQPVTASQLAALSAKKPKLVLGNGHLAGADPDVPGAASAGIKNFPDTDLDLTAVFRSNAERIAVALGK</sequence>
<dbReference type="RefSeq" id="WP_189168935.1">
    <property type="nucleotide sequence ID" value="NZ_BMQB01000002.1"/>
</dbReference>
<feature type="signal peptide" evidence="1">
    <location>
        <begin position="1"/>
        <end position="23"/>
    </location>
</feature>
<dbReference type="Proteomes" id="UP000649739">
    <property type="component" value="Unassembled WGS sequence"/>
</dbReference>
<evidence type="ECO:0000313" key="2">
    <source>
        <dbReference type="EMBL" id="GGJ83004.1"/>
    </source>
</evidence>
<dbReference type="Gene3D" id="3.40.50.1980">
    <property type="entry name" value="Nitrogenase molybdenum iron protein domain"/>
    <property type="match status" value="1"/>
</dbReference>
<reference evidence="2" key="2">
    <citation type="submission" date="2020-09" db="EMBL/GenBank/DDBJ databases">
        <authorList>
            <person name="Sun Q."/>
            <person name="Ohkuma M."/>
        </authorList>
    </citation>
    <scope>NUCLEOTIDE SEQUENCE</scope>
    <source>
        <strain evidence="2">JCM 3090</strain>
    </source>
</reference>
<proteinExistence type="predicted"/>
<organism evidence="2 3">
    <name type="scientific">Pilimelia anulata</name>
    <dbReference type="NCBI Taxonomy" id="53371"/>
    <lineage>
        <taxon>Bacteria</taxon>
        <taxon>Bacillati</taxon>
        <taxon>Actinomycetota</taxon>
        <taxon>Actinomycetes</taxon>
        <taxon>Micromonosporales</taxon>
        <taxon>Micromonosporaceae</taxon>
        <taxon>Pilimelia</taxon>
    </lineage>
</organism>
<evidence type="ECO:0008006" key="4">
    <source>
        <dbReference type="Google" id="ProtNLM"/>
    </source>
</evidence>
<reference evidence="2" key="1">
    <citation type="journal article" date="2014" name="Int. J. Syst. Evol. Microbiol.">
        <title>Complete genome sequence of Corynebacterium casei LMG S-19264T (=DSM 44701T), isolated from a smear-ripened cheese.</title>
        <authorList>
            <consortium name="US DOE Joint Genome Institute (JGI-PGF)"/>
            <person name="Walter F."/>
            <person name="Albersmeier A."/>
            <person name="Kalinowski J."/>
            <person name="Ruckert C."/>
        </authorList>
    </citation>
    <scope>NUCLEOTIDE SEQUENCE</scope>
    <source>
        <strain evidence="2">JCM 3090</strain>
    </source>
</reference>
<dbReference type="SUPFAM" id="SSF53807">
    <property type="entry name" value="Helical backbone' metal receptor"/>
    <property type="match status" value="1"/>
</dbReference>
<keyword evidence="3" id="KW-1185">Reference proteome</keyword>
<dbReference type="PROSITE" id="PS51257">
    <property type="entry name" value="PROKAR_LIPOPROTEIN"/>
    <property type="match status" value="1"/>
</dbReference>
<name>A0A8J3B565_9ACTN</name>
<protein>
    <recommendedName>
        <fullName evidence="4">Zinc transport system substrate-binding protein</fullName>
    </recommendedName>
</protein>
<evidence type="ECO:0000256" key="1">
    <source>
        <dbReference type="SAM" id="SignalP"/>
    </source>
</evidence>